<dbReference type="GO" id="GO:0005524">
    <property type="term" value="F:ATP binding"/>
    <property type="evidence" value="ECO:0007669"/>
    <property type="project" value="InterPro"/>
</dbReference>
<evidence type="ECO:0000256" key="4">
    <source>
        <dbReference type="ARBA" id="ARBA00022692"/>
    </source>
</evidence>
<keyword evidence="3" id="KW-0813">Transport</keyword>
<evidence type="ECO:0000256" key="5">
    <source>
        <dbReference type="ARBA" id="ARBA00022989"/>
    </source>
</evidence>
<evidence type="ECO:0000256" key="8">
    <source>
        <dbReference type="SAM" id="Phobius"/>
    </source>
</evidence>
<feature type="transmembrane region" description="Helical" evidence="8">
    <location>
        <begin position="223"/>
        <end position="244"/>
    </location>
</feature>
<name>A0A5J5BUI4_9ASTE</name>
<dbReference type="InterPro" id="IPR027417">
    <property type="entry name" value="P-loop_NTPase"/>
</dbReference>
<keyword evidence="13" id="KW-1185">Reference proteome</keyword>
<dbReference type="Gene3D" id="3.40.50.300">
    <property type="entry name" value="P-loop containing nucleotide triphosphate hydrolases"/>
    <property type="match status" value="1"/>
</dbReference>
<feature type="transmembrane region" description="Helical" evidence="8">
    <location>
        <begin position="311"/>
        <end position="329"/>
    </location>
</feature>
<evidence type="ECO:0000313" key="12">
    <source>
        <dbReference type="EMBL" id="KAA8546783.1"/>
    </source>
</evidence>
<evidence type="ECO:0000259" key="9">
    <source>
        <dbReference type="Pfam" id="PF00005"/>
    </source>
</evidence>
<feature type="transmembrane region" description="Helical" evidence="8">
    <location>
        <begin position="335"/>
        <end position="353"/>
    </location>
</feature>
<dbReference type="InterPro" id="IPR052215">
    <property type="entry name" value="Plant_ABCG"/>
</dbReference>
<feature type="compositionally biased region" description="Polar residues" evidence="7">
    <location>
        <begin position="1"/>
        <end position="10"/>
    </location>
</feature>
<evidence type="ECO:0000256" key="2">
    <source>
        <dbReference type="ARBA" id="ARBA00005814"/>
    </source>
</evidence>
<keyword evidence="6 8" id="KW-0472">Membrane</keyword>
<dbReference type="PANTHER" id="PTHR48042:SF19">
    <property type="entry name" value="OS09G0472100 PROTEIN"/>
    <property type="match status" value="1"/>
</dbReference>
<feature type="transmembrane region" description="Helical" evidence="8">
    <location>
        <begin position="256"/>
        <end position="280"/>
    </location>
</feature>
<dbReference type="OrthoDB" id="66620at2759"/>
<feature type="region of interest" description="Disordered" evidence="7">
    <location>
        <begin position="1"/>
        <end position="23"/>
    </location>
</feature>
<feature type="domain" description="ABC-2 type transporter transmembrane" evidence="10">
    <location>
        <begin position="206"/>
        <end position="355"/>
    </location>
</feature>
<evidence type="ECO:0000256" key="3">
    <source>
        <dbReference type="ARBA" id="ARBA00022448"/>
    </source>
</evidence>
<dbReference type="GO" id="GO:0016887">
    <property type="term" value="F:ATP hydrolysis activity"/>
    <property type="evidence" value="ECO:0007669"/>
    <property type="project" value="InterPro"/>
</dbReference>
<dbReference type="Pfam" id="PF00005">
    <property type="entry name" value="ABC_tran"/>
    <property type="match status" value="1"/>
</dbReference>
<organism evidence="12 13">
    <name type="scientific">Nyssa sinensis</name>
    <dbReference type="NCBI Taxonomy" id="561372"/>
    <lineage>
        <taxon>Eukaryota</taxon>
        <taxon>Viridiplantae</taxon>
        <taxon>Streptophyta</taxon>
        <taxon>Embryophyta</taxon>
        <taxon>Tracheophyta</taxon>
        <taxon>Spermatophyta</taxon>
        <taxon>Magnoliopsida</taxon>
        <taxon>eudicotyledons</taxon>
        <taxon>Gunneridae</taxon>
        <taxon>Pentapetalae</taxon>
        <taxon>asterids</taxon>
        <taxon>Cornales</taxon>
        <taxon>Nyssaceae</taxon>
        <taxon>Nyssa</taxon>
    </lineage>
</organism>
<comment type="similarity">
    <text evidence="2">Belongs to the ABC transporter superfamily. ABCG family. Eye pigment precursor importer (TC 3.A.1.204) subfamily.</text>
</comment>
<comment type="subcellular location">
    <subcellularLocation>
        <location evidence="1">Membrane</location>
        <topology evidence="1">Multi-pass membrane protein</topology>
    </subcellularLocation>
</comment>
<evidence type="ECO:0000313" key="13">
    <source>
        <dbReference type="Proteomes" id="UP000325577"/>
    </source>
</evidence>
<keyword evidence="5 8" id="KW-1133">Transmembrane helix</keyword>
<dbReference type="InterPro" id="IPR003439">
    <property type="entry name" value="ABC_transporter-like_ATP-bd"/>
</dbReference>
<accession>A0A5J5BUI4</accession>
<dbReference type="InterPro" id="IPR013525">
    <property type="entry name" value="ABC2_TM"/>
</dbReference>
<dbReference type="Proteomes" id="UP000325577">
    <property type="component" value="Linkage Group LG1"/>
</dbReference>
<dbReference type="GO" id="GO:0016020">
    <property type="term" value="C:membrane"/>
    <property type="evidence" value="ECO:0007669"/>
    <property type="project" value="UniProtKB-SubCell"/>
</dbReference>
<dbReference type="PANTHER" id="PTHR48042">
    <property type="entry name" value="ABC TRANSPORTER G FAMILY MEMBER 11"/>
    <property type="match status" value="1"/>
</dbReference>
<dbReference type="SUPFAM" id="SSF52540">
    <property type="entry name" value="P-loop containing nucleoside triphosphate hydrolases"/>
    <property type="match status" value="2"/>
</dbReference>
<evidence type="ECO:0000259" key="10">
    <source>
        <dbReference type="Pfam" id="PF01061"/>
    </source>
</evidence>
<feature type="domain" description="ABC transporter" evidence="9">
    <location>
        <begin position="90"/>
        <end position="128"/>
    </location>
</feature>
<keyword evidence="4 8" id="KW-0812">Transmembrane</keyword>
<feature type="domain" description="ABC transporter family G" evidence="11">
    <location>
        <begin position="130"/>
        <end position="182"/>
    </location>
</feature>
<dbReference type="EMBL" id="CM018032">
    <property type="protein sequence ID" value="KAA8546783.1"/>
    <property type="molecule type" value="Genomic_DNA"/>
</dbReference>
<evidence type="ECO:0000256" key="7">
    <source>
        <dbReference type="SAM" id="MobiDB-lite"/>
    </source>
</evidence>
<evidence type="ECO:0000259" key="11">
    <source>
        <dbReference type="Pfam" id="PF19055"/>
    </source>
</evidence>
<gene>
    <name evidence="12" type="ORF">F0562_003212</name>
</gene>
<dbReference type="Pfam" id="PF19055">
    <property type="entry name" value="ABC2_membrane_7"/>
    <property type="match status" value="1"/>
</dbReference>
<dbReference type="Pfam" id="PF01061">
    <property type="entry name" value="ABC2_membrane"/>
    <property type="match status" value="1"/>
</dbReference>
<dbReference type="GO" id="GO:0140359">
    <property type="term" value="F:ABC-type transporter activity"/>
    <property type="evidence" value="ECO:0007669"/>
    <property type="project" value="InterPro"/>
</dbReference>
<evidence type="ECO:0008006" key="14">
    <source>
        <dbReference type="Google" id="ProtNLM"/>
    </source>
</evidence>
<dbReference type="InterPro" id="IPR043926">
    <property type="entry name" value="ABCG_dom"/>
</dbReference>
<proteinExistence type="inferred from homology"/>
<evidence type="ECO:0000256" key="1">
    <source>
        <dbReference type="ARBA" id="ARBA00004141"/>
    </source>
</evidence>
<sequence>MESVFSNPEKSFSFSTSPPPPHISAVEAPSLRVDSEIRQSLEITEPAFAASKGEGNVIPLTSSKGNGIFVTWKDLWVTVPEKKGGRRGILQGLTGYVEPGEVLAIMGPSRCGKSTLLDALAGQLSHPSDQPSSEVFELFRNLCLLSSGRTVYFGSTSAANEFFSLNGFPCPTLRNPSDHYLRTVNKDFDVNGGTLEKKGSQAGFITQCTVLTRRSFVNMYRDLGYYWLRLAIYIALCLCVRTIFYDIGHTYGSIQARGSMLMFVATFLTFMAIGGFPSFVEDMKIFTRERLNGHYGVGAFVVGNRLSSIPYLLLISVAPGAMAYYLVGLQKGLDHFVYFALLLFACMLLVESLTRECCARFSHGHHNRSWHSRCDDVEWRLLPVAK</sequence>
<protein>
    <recommendedName>
        <fullName evidence="14">ABC transporter domain-containing protein</fullName>
    </recommendedName>
</protein>
<evidence type="ECO:0000256" key="6">
    <source>
        <dbReference type="ARBA" id="ARBA00023136"/>
    </source>
</evidence>
<dbReference type="AlphaFoldDB" id="A0A5J5BUI4"/>
<reference evidence="12 13" key="1">
    <citation type="submission" date="2019-09" db="EMBL/GenBank/DDBJ databases">
        <title>A chromosome-level genome assembly of the Chinese tupelo Nyssa sinensis.</title>
        <authorList>
            <person name="Yang X."/>
            <person name="Kang M."/>
            <person name="Yang Y."/>
            <person name="Xiong H."/>
            <person name="Wang M."/>
            <person name="Zhang Z."/>
            <person name="Wang Z."/>
            <person name="Wu H."/>
            <person name="Ma T."/>
            <person name="Liu J."/>
            <person name="Xi Z."/>
        </authorList>
    </citation>
    <scope>NUCLEOTIDE SEQUENCE [LARGE SCALE GENOMIC DNA]</scope>
    <source>
        <strain evidence="12">J267</strain>
        <tissue evidence="12">Leaf</tissue>
    </source>
</reference>